<dbReference type="InterPro" id="IPR016102">
    <property type="entry name" value="Succinyl-CoA_synth-like"/>
</dbReference>
<name>A0ABU1DKV8_9HYPH</name>
<dbReference type="Gene3D" id="3.30.1490.20">
    <property type="entry name" value="ATP-grasp fold, A domain"/>
    <property type="match status" value="1"/>
</dbReference>
<dbReference type="InterPro" id="IPR005809">
    <property type="entry name" value="Succ_CoA_ligase-like_bsu"/>
</dbReference>
<dbReference type="Pfam" id="PF00549">
    <property type="entry name" value="Ligase_CoA"/>
    <property type="match status" value="1"/>
</dbReference>
<evidence type="ECO:0000256" key="1">
    <source>
        <dbReference type="ARBA" id="ARBA00022532"/>
    </source>
</evidence>
<dbReference type="InterPro" id="IPR013650">
    <property type="entry name" value="ATP-grasp_succ-CoA_synth-type"/>
</dbReference>
<dbReference type="GO" id="GO:0004775">
    <property type="term" value="F:succinate-CoA ligase (ADP-forming) activity"/>
    <property type="evidence" value="ECO:0007669"/>
    <property type="project" value="UniProtKB-EC"/>
</dbReference>
<evidence type="ECO:0000313" key="9">
    <source>
        <dbReference type="Proteomes" id="UP001181622"/>
    </source>
</evidence>
<keyword evidence="9" id="KW-1185">Reference proteome</keyword>
<dbReference type="EC" id="6.2.1.5" evidence="8"/>
<dbReference type="EMBL" id="JADBEO010000069">
    <property type="protein sequence ID" value="MDR4308748.1"/>
    <property type="molecule type" value="Genomic_DNA"/>
</dbReference>
<dbReference type="PROSITE" id="PS50975">
    <property type="entry name" value="ATP_GRASP"/>
    <property type="match status" value="1"/>
</dbReference>
<evidence type="ECO:0000313" key="8">
    <source>
        <dbReference type="EMBL" id="MDR4308748.1"/>
    </source>
</evidence>
<dbReference type="Proteomes" id="UP001181622">
    <property type="component" value="Unassembled WGS sequence"/>
</dbReference>
<dbReference type="Gene3D" id="3.30.470.20">
    <property type="entry name" value="ATP-grasp fold, B domain"/>
    <property type="match status" value="1"/>
</dbReference>
<dbReference type="Pfam" id="PF08442">
    <property type="entry name" value="ATP-grasp_2"/>
    <property type="match status" value="1"/>
</dbReference>
<evidence type="ECO:0000256" key="3">
    <source>
        <dbReference type="ARBA" id="ARBA00022723"/>
    </source>
</evidence>
<accession>A0ABU1DKV8</accession>
<dbReference type="NCBIfam" id="NF001913">
    <property type="entry name" value="PRK00696.1"/>
    <property type="match status" value="1"/>
</dbReference>
<organism evidence="8 9">
    <name type="scientific">Chelatococcus sambhunathii</name>
    <dbReference type="NCBI Taxonomy" id="363953"/>
    <lineage>
        <taxon>Bacteria</taxon>
        <taxon>Pseudomonadati</taxon>
        <taxon>Pseudomonadota</taxon>
        <taxon>Alphaproteobacteria</taxon>
        <taxon>Hyphomicrobiales</taxon>
        <taxon>Chelatococcaceae</taxon>
        <taxon>Chelatococcus</taxon>
    </lineage>
</organism>
<sequence length="391" mass="41293">MRLHEFQAKRLLGECGLPIPRGAVALTPDEAEAVARDLGASRIAVKAQIQAGERLGAGGVKIVSGPAMARNAAQEMFGRRIVTAQTEEDGETVRRVYVEEGISIARSLHLALLVDWSVGGLVAVASPDGGEGIEERARRGDFRQERVALPVAGAADRAEVAAFFGRVGLEGPVVEAACDIVEGLRKAFVELDATLIEINPLAVTSASELVALDVKMTLDDNALFRHPELASLRDEAEADRIKLSAHRDQLNFVQLDGDIGLVSNGAGLGLATLDMVKAAGGKPANFMDIRTTARSLDIAHGFALLLDNPKIRTLLINVHGGGMQSCDTIAEGLGVALRRSGRKLPIVIRLAGQNAEFARNRLKNFGCAVIEAPDMGAAAERAVQVAATGRA</sequence>
<proteinExistence type="predicted"/>
<keyword evidence="3" id="KW-0479">Metal-binding</keyword>
<keyword evidence="4 6" id="KW-0547">Nucleotide-binding</keyword>
<dbReference type="Gene3D" id="3.40.50.261">
    <property type="entry name" value="Succinyl-CoA synthetase domains"/>
    <property type="match status" value="1"/>
</dbReference>
<dbReference type="PANTHER" id="PTHR11815:SF10">
    <property type="entry name" value="SUCCINATE--COA LIGASE [GDP-FORMING] SUBUNIT BETA, MITOCHONDRIAL"/>
    <property type="match status" value="1"/>
</dbReference>
<keyword evidence="1" id="KW-0816">Tricarboxylic acid cycle</keyword>
<feature type="domain" description="ATP-grasp" evidence="7">
    <location>
        <begin position="9"/>
        <end position="231"/>
    </location>
</feature>
<dbReference type="SUPFAM" id="SSF52210">
    <property type="entry name" value="Succinyl-CoA synthetase domains"/>
    <property type="match status" value="1"/>
</dbReference>
<dbReference type="PANTHER" id="PTHR11815">
    <property type="entry name" value="SUCCINYL-COA SYNTHETASE BETA CHAIN"/>
    <property type="match status" value="1"/>
</dbReference>
<evidence type="ECO:0000256" key="6">
    <source>
        <dbReference type="PROSITE-ProRule" id="PRU00409"/>
    </source>
</evidence>
<keyword evidence="6" id="KW-0067">ATP-binding</keyword>
<evidence type="ECO:0000256" key="4">
    <source>
        <dbReference type="ARBA" id="ARBA00022741"/>
    </source>
</evidence>
<protein>
    <submittedName>
        <fullName evidence="8">ADP-forming succinate--CoA ligase subunit beta</fullName>
        <ecNumber evidence="8">6.2.1.5</ecNumber>
    </submittedName>
</protein>
<evidence type="ECO:0000256" key="5">
    <source>
        <dbReference type="ARBA" id="ARBA00022842"/>
    </source>
</evidence>
<dbReference type="SUPFAM" id="SSF56059">
    <property type="entry name" value="Glutathione synthetase ATP-binding domain-like"/>
    <property type="match status" value="1"/>
</dbReference>
<keyword evidence="2 8" id="KW-0436">Ligase</keyword>
<evidence type="ECO:0000259" key="7">
    <source>
        <dbReference type="PROSITE" id="PS50975"/>
    </source>
</evidence>
<keyword evidence="5" id="KW-0460">Magnesium</keyword>
<dbReference type="InterPro" id="IPR011761">
    <property type="entry name" value="ATP-grasp"/>
</dbReference>
<dbReference type="RefSeq" id="WP_309394752.1">
    <property type="nucleotide sequence ID" value="NZ_JADBEO010000069.1"/>
</dbReference>
<dbReference type="InterPro" id="IPR013815">
    <property type="entry name" value="ATP_grasp_subdomain_1"/>
</dbReference>
<comment type="caution">
    <text evidence="8">The sequence shown here is derived from an EMBL/GenBank/DDBJ whole genome shotgun (WGS) entry which is preliminary data.</text>
</comment>
<evidence type="ECO:0000256" key="2">
    <source>
        <dbReference type="ARBA" id="ARBA00022598"/>
    </source>
</evidence>
<dbReference type="PIRSF" id="PIRSF001554">
    <property type="entry name" value="SucCS_beta"/>
    <property type="match status" value="1"/>
</dbReference>
<dbReference type="InterPro" id="IPR005811">
    <property type="entry name" value="SUCC_ACL_C"/>
</dbReference>
<reference evidence="8" key="1">
    <citation type="submission" date="2020-10" db="EMBL/GenBank/DDBJ databases">
        <authorList>
            <person name="Abbas A."/>
            <person name="Razzaq R."/>
            <person name="Waqas M."/>
            <person name="Abbas N."/>
            <person name="Nielsen T.K."/>
            <person name="Hansen L.H."/>
            <person name="Hussain S."/>
            <person name="Shahid M."/>
        </authorList>
    </citation>
    <scope>NUCLEOTIDE SEQUENCE</scope>
    <source>
        <strain evidence="8">S14</strain>
    </source>
</reference>
<gene>
    <name evidence="8" type="primary">sucC</name>
    <name evidence="8" type="ORF">IHQ68_19175</name>
</gene>